<evidence type="ECO:0000313" key="2">
    <source>
        <dbReference type="Proteomes" id="UP000589716"/>
    </source>
</evidence>
<dbReference type="Proteomes" id="UP000589716">
    <property type="component" value="Unassembled WGS sequence"/>
</dbReference>
<protein>
    <submittedName>
        <fullName evidence="1">Uncharacterized protein</fullName>
    </submittedName>
</protein>
<comment type="caution">
    <text evidence="1">The sequence shown here is derived from an EMBL/GenBank/DDBJ whole genome shotgun (WGS) entry which is preliminary data.</text>
</comment>
<accession>A0A853ILH6</accession>
<dbReference type="EMBL" id="JACCKX010000001">
    <property type="protein sequence ID" value="NZA01236.1"/>
    <property type="molecule type" value="Genomic_DNA"/>
</dbReference>
<organism evidence="1 2">
    <name type="scientific">Ottowia beijingensis</name>
    <dbReference type="NCBI Taxonomy" id="1207057"/>
    <lineage>
        <taxon>Bacteria</taxon>
        <taxon>Pseudomonadati</taxon>
        <taxon>Pseudomonadota</taxon>
        <taxon>Betaproteobacteria</taxon>
        <taxon>Burkholderiales</taxon>
        <taxon>Comamonadaceae</taxon>
        <taxon>Ottowia</taxon>
    </lineage>
</organism>
<dbReference type="AlphaFoldDB" id="A0A853ILH6"/>
<sequence length="93" mass="10569">MSTTPIDCSTTVKVVYLRYADPGFIPRYRQWIKTMTSLVPPEALRVEIVTMDQPEPPLSEVVAGLEAFDYLLFDPVLTAPKQHDRKSSEERVS</sequence>
<name>A0A853ILH6_9BURK</name>
<proteinExistence type="predicted"/>
<dbReference type="RefSeq" id="WP_180549733.1">
    <property type="nucleotide sequence ID" value="NZ_JACCKX010000001.1"/>
</dbReference>
<reference evidence="1 2" key="1">
    <citation type="submission" date="2020-07" db="EMBL/GenBank/DDBJ databases">
        <authorList>
            <person name="Maaloum M."/>
        </authorList>
    </citation>
    <scope>NUCLEOTIDE SEQUENCE [LARGE SCALE GENOMIC DNA]</scope>
    <source>
        <strain evidence="1 2">GCS-AN-3</strain>
    </source>
</reference>
<gene>
    <name evidence="1" type="ORF">H0I39_04660</name>
</gene>
<evidence type="ECO:0000313" key="1">
    <source>
        <dbReference type="EMBL" id="NZA01236.1"/>
    </source>
</evidence>
<keyword evidence="2" id="KW-1185">Reference proteome</keyword>